<dbReference type="AlphaFoldDB" id="A0A2S2KQC7"/>
<dbReference type="Proteomes" id="UP000245829">
    <property type="component" value="Unassembled WGS sequence"/>
</dbReference>
<name>A0A2S2KQC7_9ARCH</name>
<dbReference type="InterPro" id="IPR036388">
    <property type="entry name" value="WH-like_DNA-bd_sf"/>
</dbReference>
<comment type="caution">
    <text evidence="1">The sequence shown here is derived from an EMBL/GenBank/DDBJ whole genome shotgun (WGS) entry which is preliminary data.</text>
</comment>
<reference evidence="1 2" key="1">
    <citation type="submission" date="2018-05" db="EMBL/GenBank/DDBJ databases">
        <title>genome sequencing of Nitrosopumilus sp. NM25.</title>
        <authorList>
            <person name="Mori K."/>
            <person name="Nakagawa T."/>
        </authorList>
    </citation>
    <scope>NUCLEOTIDE SEQUENCE [LARGE SCALE GENOMIC DNA]</scope>
    <source>
        <strain evidence="1 2">NM25</strain>
    </source>
</reference>
<sequence length="211" mass="23880">MKVLPNEGMSGVDSLLAESLERIIRDNLGENTSRKIQDRLFEKFGISITSAMREFDKIDYVLREFFGAGAAGLEKKFLKEICSIKSNKDKSEKRFAISDSKISQSIVKAFCDDEMSKILNASIGEPWTISEIIEKLNLPRTSGYRKINFLIEQGLLVKTGFGFTGNRRAVDKYKSLFDNVNIDFNNKVTVNVQFTPEVIRNSSILQIVYGE</sequence>
<dbReference type="EMBL" id="BGKI01000002">
    <property type="protein sequence ID" value="GBH33866.1"/>
    <property type="molecule type" value="Genomic_DNA"/>
</dbReference>
<organism evidence="1 2">
    <name type="scientific">Nitrosopumilus zosterae</name>
    <dbReference type="NCBI Taxonomy" id="718286"/>
    <lineage>
        <taxon>Archaea</taxon>
        <taxon>Nitrososphaerota</taxon>
        <taxon>Nitrososphaeria</taxon>
        <taxon>Nitrosopumilales</taxon>
        <taxon>Nitrosopumilaceae</taxon>
        <taxon>Nitrosopumilus</taxon>
    </lineage>
</organism>
<evidence type="ECO:0000313" key="1">
    <source>
        <dbReference type="EMBL" id="GBH33866.1"/>
    </source>
</evidence>
<evidence type="ECO:0000313" key="2">
    <source>
        <dbReference type="Proteomes" id="UP000245829"/>
    </source>
</evidence>
<protein>
    <recommendedName>
        <fullName evidence="3">Transcriptional regulator</fullName>
    </recommendedName>
</protein>
<dbReference type="Gene3D" id="1.10.10.10">
    <property type="entry name" value="Winged helix-like DNA-binding domain superfamily/Winged helix DNA-binding domain"/>
    <property type="match status" value="1"/>
</dbReference>
<gene>
    <name evidence="1" type="ORF">NZNM25_06570</name>
</gene>
<proteinExistence type="predicted"/>
<dbReference type="GeneID" id="76210014"/>
<accession>A0A2S2KQC7</accession>
<evidence type="ECO:0008006" key="3">
    <source>
        <dbReference type="Google" id="ProtNLM"/>
    </source>
</evidence>
<keyword evidence="2" id="KW-1185">Reference proteome</keyword>
<dbReference type="RefSeq" id="WP_225866828.1">
    <property type="nucleotide sequence ID" value="NZ_AP026695.1"/>
</dbReference>